<feature type="compositionally biased region" description="Polar residues" evidence="1">
    <location>
        <begin position="703"/>
        <end position="714"/>
    </location>
</feature>
<feature type="region of interest" description="Disordered" evidence="1">
    <location>
        <begin position="703"/>
        <end position="730"/>
    </location>
</feature>
<feature type="region of interest" description="Disordered" evidence="1">
    <location>
        <begin position="1"/>
        <end position="33"/>
    </location>
</feature>
<feature type="compositionally biased region" description="Low complexity" evidence="1">
    <location>
        <begin position="522"/>
        <end position="532"/>
    </location>
</feature>
<protein>
    <submittedName>
        <fullName evidence="2">Uncharacterized protein</fullName>
    </submittedName>
</protein>
<dbReference type="STRING" id="90262.A0A1X2IVT9"/>
<sequence length="730" mass="80936">MGLLKKLPSFSKKSRPKPSDRPPLPSSPPVEPLSLKLDFEDLSQQQNITNTTIDFNRSSNANCITSSAAENALAPDATNTATPNAGASLLDDIFSELNQNQASPHQDSLKADISLAFALSQQLQLDTTPSQQQQPQQQQTLQPQVKELSASNTLFGQDSIYSSYINDLQREDGDQSMFASLLQPIPGSTLGSSTNTAISPLTLNRSTPISGTAAITATATTAKKDPLPTQIVLDSDVSGTEDDDDDDQTSGGEETNSAEGKQRRTLGACPIMERRPHDHRLNVARNVDRWADHVEENVVESNQSMLNRMKDRHRQQVKLQAMRQQQQKHQKHQQQQAFPPTNMMYPNAAMGSMMMPPPTGMNSMLCTTVPPISMISSPISASVVPMHGSTSMPPSLDSTLTPNYQPALTVWASEHSSSPRRSVATSSASSVDNTPRSSTSTVTNSTTKLTEDQENMNNSSIISEDDKEDDKKDKKEPEPATTKAIETTEENTNDYDDADDEADDEDKTKTSATVNKRRSISTKKPSPSSSSIRHSRSVPDLKKKKRKSTRTNQQTPASAPHSAVPSPSSSTPTSTSTPYSVTTPPLPSSSPIPPLPQQKHASHDHHRPHQHNNPYGLKSMKSEPDMKRHSMNQHVLPQTMMPQALYQQQQQQHQQLLIKQQQQLHQQQQLQLEWERMQLYQREQQLKQEFLQLHQRSSQIHRSTTLPTMSSHLQQPLDPRLYPSYYSGTH</sequence>
<dbReference type="Proteomes" id="UP000193560">
    <property type="component" value="Unassembled WGS sequence"/>
</dbReference>
<gene>
    <name evidence="2" type="ORF">BCR42DRAFT_446871</name>
</gene>
<name>A0A1X2IVT9_9FUNG</name>
<accession>A0A1X2IVT9</accession>
<feature type="compositionally biased region" description="Low complexity" evidence="1">
    <location>
        <begin position="419"/>
        <end position="448"/>
    </location>
</feature>
<reference evidence="2 3" key="1">
    <citation type="submission" date="2016-07" db="EMBL/GenBank/DDBJ databases">
        <title>Pervasive Adenine N6-methylation of Active Genes in Fungi.</title>
        <authorList>
            <consortium name="DOE Joint Genome Institute"/>
            <person name="Mondo S.J."/>
            <person name="Dannebaum R.O."/>
            <person name="Kuo R.C."/>
            <person name="Labutti K."/>
            <person name="Haridas S."/>
            <person name="Kuo A."/>
            <person name="Salamov A."/>
            <person name="Ahrendt S.R."/>
            <person name="Lipzen A."/>
            <person name="Sullivan W."/>
            <person name="Andreopoulos W.B."/>
            <person name="Clum A."/>
            <person name="Lindquist E."/>
            <person name="Daum C."/>
            <person name="Ramamoorthy G.K."/>
            <person name="Gryganskyi A."/>
            <person name="Culley D."/>
            <person name="Magnuson J.K."/>
            <person name="James T.Y."/>
            <person name="O'Malley M.A."/>
            <person name="Stajich J.E."/>
            <person name="Spatafora J.W."/>
            <person name="Visel A."/>
            <person name="Grigoriev I.V."/>
        </authorList>
    </citation>
    <scope>NUCLEOTIDE SEQUENCE [LARGE SCALE GENOMIC DNA]</scope>
    <source>
        <strain evidence="2 3">NRRL 1336</strain>
    </source>
</reference>
<feature type="compositionally biased region" description="Acidic residues" evidence="1">
    <location>
        <begin position="487"/>
        <end position="505"/>
    </location>
</feature>
<feature type="compositionally biased region" description="Low complexity" evidence="1">
    <location>
        <begin position="1"/>
        <end position="11"/>
    </location>
</feature>
<feature type="compositionally biased region" description="Pro residues" evidence="1">
    <location>
        <begin position="21"/>
        <end position="31"/>
    </location>
</feature>
<feature type="region of interest" description="Disordered" evidence="1">
    <location>
        <begin position="412"/>
        <end position="629"/>
    </location>
</feature>
<feature type="compositionally biased region" description="Basic and acidic residues" evidence="1">
    <location>
        <begin position="469"/>
        <end position="478"/>
    </location>
</feature>
<feature type="compositionally biased region" description="Basic residues" evidence="1">
    <location>
        <begin position="600"/>
        <end position="610"/>
    </location>
</feature>
<feature type="region of interest" description="Disordered" evidence="1">
    <location>
        <begin position="226"/>
        <end position="269"/>
    </location>
</feature>
<feature type="compositionally biased region" description="Low complexity" evidence="1">
    <location>
        <begin position="555"/>
        <end position="583"/>
    </location>
</feature>
<proteinExistence type="predicted"/>
<evidence type="ECO:0000313" key="3">
    <source>
        <dbReference type="Proteomes" id="UP000193560"/>
    </source>
</evidence>
<evidence type="ECO:0000313" key="2">
    <source>
        <dbReference type="EMBL" id="ORZ23160.1"/>
    </source>
</evidence>
<dbReference type="EMBL" id="MCGE01000003">
    <property type="protein sequence ID" value="ORZ23160.1"/>
    <property type="molecule type" value="Genomic_DNA"/>
</dbReference>
<keyword evidence="3" id="KW-1185">Reference proteome</keyword>
<feature type="compositionally biased region" description="Pro residues" evidence="1">
    <location>
        <begin position="584"/>
        <end position="596"/>
    </location>
</feature>
<organism evidence="2 3">
    <name type="scientific">Absidia repens</name>
    <dbReference type="NCBI Taxonomy" id="90262"/>
    <lineage>
        <taxon>Eukaryota</taxon>
        <taxon>Fungi</taxon>
        <taxon>Fungi incertae sedis</taxon>
        <taxon>Mucoromycota</taxon>
        <taxon>Mucoromycotina</taxon>
        <taxon>Mucoromycetes</taxon>
        <taxon>Mucorales</taxon>
        <taxon>Cunninghamellaceae</taxon>
        <taxon>Absidia</taxon>
    </lineage>
</organism>
<dbReference type="OrthoDB" id="2291042at2759"/>
<evidence type="ECO:0000256" key="1">
    <source>
        <dbReference type="SAM" id="MobiDB-lite"/>
    </source>
</evidence>
<dbReference type="AlphaFoldDB" id="A0A1X2IVT9"/>
<comment type="caution">
    <text evidence="2">The sequence shown here is derived from an EMBL/GenBank/DDBJ whole genome shotgun (WGS) entry which is preliminary data.</text>
</comment>
<feature type="compositionally biased region" description="Acidic residues" evidence="1">
    <location>
        <begin position="239"/>
        <end position="248"/>
    </location>
</feature>